<evidence type="ECO:0000313" key="2">
    <source>
        <dbReference type="EMBL" id="TBT96635.1"/>
    </source>
</evidence>
<organism evidence="2 3">
    <name type="scientific">Hamiltosporidium magnivora</name>
    <dbReference type="NCBI Taxonomy" id="148818"/>
    <lineage>
        <taxon>Eukaryota</taxon>
        <taxon>Fungi</taxon>
        <taxon>Fungi incertae sedis</taxon>
        <taxon>Microsporidia</taxon>
        <taxon>Dubosqiidae</taxon>
        <taxon>Hamiltosporidium</taxon>
    </lineage>
</organism>
<reference evidence="2 3" key="1">
    <citation type="submission" date="2017-12" db="EMBL/GenBank/DDBJ databases">
        <authorList>
            <person name="Pombert J.-F."/>
            <person name="Haag K.L."/>
            <person name="Ebert D."/>
        </authorList>
    </citation>
    <scope>NUCLEOTIDE SEQUENCE [LARGE SCALE GENOMIC DNA]</scope>
    <source>
        <strain evidence="2">IL-BN-2</strain>
    </source>
</reference>
<feature type="transmembrane region" description="Helical" evidence="1">
    <location>
        <begin position="20"/>
        <end position="41"/>
    </location>
</feature>
<dbReference type="VEuPathDB" id="MicrosporidiaDB:CWI39_3538p0010"/>
<evidence type="ECO:0000256" key="1">
    <source>
        <dbReference type="SAM" id="Phobius"/>
    </source>
</evidence>
<keyword evidence="1" id="KW-0472">Membrane</keyword>
<dbReference type="EMBL" id="PIXR01003538">
    <property type="protein sequence ID" value="TBT96635.1"/>
    <property type="molecule type" value="Genomic_DNA"/>
</dbReference>
<gene>
    <name evidence="2" type="ORF">CWI39_3538p0010</name>
</gene>
<comment type="caution">
    <text evidence="2">The sequence shown here is derived from an EMBL/GenBank/DDBJ whole genome shotgun (WGS) entry which is preliminary data.</text>
</comment>
<name>A0A4Q9KQI6_9MICR</name>
<protein>
    <submittedName>
        <fullName evidence="2">Uncharacterized protein</fullName>
    </submittedName>
</protein>
<sequence>MRSSCNQVIYYFHSSFHITLYIVEVFFIINALVSKLQYFFIDTKKIPMNAFEWYWVLIIEVYIEMFKYPEKCSYYKIILEHNEEFEFNI</sequence>
<keyword evidence="1" id="KW-1133">Transmembrane helix</keyword>
<proteinExistence type="predicted"/>
<accession>A0A4Q9KQI6</accession>
<dbReference type="Proteomes" id="UP000293045">
    <property type="component" value="Unassembled WGS sequence"/>
</dbReference>
<dbReference type="VEuPathDB" id="MicrosporidiaDB:CWI36_1396p0010"/>
<evidence type="ECO:0000313" key="3">
    <source>
        <dbReference type="Proteomes" id="UP000293045"/>
    </source>
</evidence>
<dbReference type="AlphaFoldDB" id="A0A4Q9KQI6"/>
<keyword evidence="1" id="KW-0812">Transmembrane</keyword>